<dbReference type="InterPro" id="IPR025937">
    <property type="entry name" value="PDGLE_dom"/>
</dbReference>
<evidence type="ECO:0000256" key="4">
    <source>
        <dbReference type="ARBA" id="ARBA00022989"/>
    </source>
</evidence>
<dbReference type="AlphaFoldDB" id="A0A401IG78"/>
<dbReference type="Proteomes" id="UP000287247">
    <property type="component" value="Unassembled WGS sequence"/>
</dbReference>
<dbReference type="GO" id="GO:0005886">
    <property type="term" value="C:plasma membrane"/>
    <property type="evidence" value="ECO:0007669"/>
    <property type="project" value="UniProtKB-SubCell"/>
</dbReference>
<dbReference type="RefSeq" id="WP_124971755.1">
    <property type="nucleotide sequence ID" value="NZ_BDQK01000007.1"/>
</dbReference>
<feature type="transmembrane region" description="Helical" evidence="6">
    <location>
        <begin position="12"/>
        <end position="32"/>
    </location>
</feature>
<feature type="domain" description="PDGLE" evidence="7">
    <location>
        <begin position="13"/>
        <end position="104"/>
    </location>
</feature>
<dbReference type="EMBL" id="BDQK01000007">
    <property type="protein sequence ID" value="GBF80292.1"/>
    <property type="molecule type" value="Genomic_DNA"/>
</dbReference>
<sequence>MTNNLSNKSNRLLIMIGLGIASGIAIFLSPFASPNPDGLDRVSQDLKFDHKAKADIPARKLPFYAIFQEYALRGVPDAVATPLAGLAGTLVTFGIAWGIGKLVIKPAKKNDSSTDEDD</sequence>
<comment type="subcellular location">
    <subcellularLocation>
        <location evidence="1">Cell membrane</location>
    </subcellularLocation>
</comment>
<proteinExistence type="predicted"/>
<keyword evidence="3 6" id="KW-0812">Transmembrane</keyword>
<protein>
    <recommendedName>
        <fullName evidence="7">PDGLE domain-containing protein</fullName>
    </recommendedName>
</protein>
<keyword evidence="4 6" id="KW-1133">Transmembrane helix</keyword>
<keyword evidence="2" id="KW-1003">Cell membrane</keyword>
<evidence type="ECO:0000256" key="2">
    <source>
        <dbReference type="ARBA" id="ARBA00022475"/>
    </source>
</evidence>
<feature type="transmembrane region" description="Helical" evidence="6">
    <location>
        <begin position="79"/>
        <end position="99"/>
    </location>
</feature>
<gene>
    <name evidence="8" type="ORF">AsFPU1_1693</name>
</gene>
<dbReference type="OrthoDB" id="1725146at2"/>
<evidence type="ECO:0000256" key="1">
    <source>
        <dbReference type="ARBA" id="ARBA00004236"/>
    </source>
</evidence>
<comment type="caution">
    <text evidence="8">The sequence shown here is derived from an EMBL/GenBank/DDBJ whole genome shotgun (WGS) entry which is preliminary data.</text>
</comment>
<accession>A0A401IG78</accession>
<evidence type="ECO:0000256" key="5">
    <source>
        <dbReference type="ARBA" id="ARBA00023136"/>
    </source>
</evidence>
<keyword evidence="5 6" id="KW-0472">Membrane</keyword>
<evidence type="ECO:0000256" key="6">
    <source>
        <dbReference type="SAM" id="Phobius"/>
    </source>
</evidence>
<evidence type="ECO:0000313" key="8">
    <source>
        <dbReference type="EMBL" id="GBF80292.1"/>
    </source>
</evidence>
<dbReference type="Pfam" id="PF13190">
    <property type="entry name" value="PDGLE"/>
    <property type="match status" value="1"/>
</dbReference>
<name>A0A401IG78_APHSA</name>
<evidence type="ECO:0000313" key="9">
    <source>
        <dbReference type="Proteomes" id="UP000287247"/>
    </source>
</evidence>
<organism evidence="8 9">
    <name type="scientific">Aphanothece sacrum FPU1</name>
    <dbReference type="NCBI Taxonomy" id="1920663"/>
    <lineage>
        <taxon>Bacteria</taxon>
        <taxon>Bacillati</taxon>
        <taxon>Cyanobacteriota</taxon>
        <taxon>Cyanophyceae</taxon>
        <taxon>Oscillatoriophycideae</taxon>
        <taxon>Chroococcales</taxon>
        <taxon>Aphanothecaceae</taxon>
        <taxon>Aphanothece</taxon>
    </lineage>
</organism>
<reference evidence="9" key="1">
    <citation type="submission" date="2017-05" db="EMBL/GenBank/DDBJ databases">
        <title>Physiological properties and genetic analysis related to exopolysaccharide production of fresh-water unicellular cyanobacterium Aphanothece sacrum, Suizenji Nori, that has been cultured as a food source in Japan.</title>
        <authorList>
            <person name="Kanesaki Y."/>
            <person name="Yoshikawa S."/>
            <person name="Ohki K."/>
        </authorList>
    </citation>
    <scope>NUCLEOTIDE SEQUENCE [LARGE SCALE GENOMIC DNA]</scope>
    <source>
        <strain evidence="9">FPU1</strain>
    </source>
</reference>
<evidence type="ECO:0000256" key="3">
    <source>
        <dbReference type="ARBA" id="ARBA00022692"/>
    </source>
</evidence>
<keyword evidence="9" id="KW-1185">Reference proteome</keyword>
<evidence type="ECO:0000259" key="7">
    <source>
        <dbReference type="Pfam" id="PF13190"/>
    </source>
</evidence>